<dbReference type="InterPro" id="IPR006171">
    <property type="entry name" value="TOPRIM_dom"/>
</dbReference>
<evidence type="ECO:0000256" key="1">
    <source>
        <dbReference type="ARBA" id="ARBA00000213"/>
    </source>
</evidence>
<dbReference type="Pfam" id="PF01131">
    <property type="entry name" value="Topoisom_bac"/>
    <property type="match status" value="1"/>
</dbReference>
<comment type="similarity">
    <text evidence="2 8">Belongs to the type IA topoisomerase family.</text>
</comment>
<dbReference type="GO" id="GO:0000287">
    <property type="term" value="F:magnesium ion binding"/>
    <property type="evidence" value="ECO:0007669"/>
    <property type="project" value="UniProtKB-UniRule"/>
</dbReference>
<gene>
    <name evidence="8" type="primary">topB</name>
    <name evidence="11" type="ORF">SAMN02745136_05698</name>
</gene>
<dbReference type="GO" id="GO:0003677">
    <property type="term" value="F:DNA binding"/>
    <property type="evidence" value="ECO:0007669"/>
    <property type="project" value="UniProtKB-KW"/>
</dbReference>
<dbReference type="InterPro" id="IPR005738">
    <property type="entry name" value="TopoIII"/>
</dbReference>
<keyword evidence="5 8" id="KW-0799">Topoisomerase</keyword>
<comment type="function">
    <text evidence="8">Releases the supercoiling and torsional tension of DNA, which is introduced during the DNA replication and transcription, by transiently cleaving and rejoining one strand of the DNA duplex. Introduces a single-strand break via transesterification at a target site in duplex DNA. The scissile phosphodiester is attacked by the catalytic tyrosine of the enzyme, resulting in the formation of a DNA-(5'-phosphotyrosyl)-enzyme intermediate and the expulsion of a 3'-OH DNA strand. The free DNA strand then undergoes passage around the unbroken strand, thus removing DNA supercoils. Finally, in the religation step, the DNA 3'-OH attacks the covalent intermediate to expel the active-site tyrosine and restore the DNA phosphodiester backbone.</text>
</comment>
<dbReference type="GO" id="GO:0006265">
    <property type="term" value="P:DNA topological change"/>
    <property type="evidence" value="ECO:0007669"/>
    <property type="project" value="UniProtKB-UniRule"/>
</dbReference>
<feature type="site" description="Interaction with DNA" evidence="8">
    <location>
        <position position="175"/>
    </location>
</feature>
<dbReference type="PROSITE" id="PS50880">
    <property type="entry name" value="TOPRIM"/>
    <property type="match status" value="1"/>
</dbReference>
<protein>
    <recommendedName>
        <fullName evidence="8">DNA topoisomerase 3</fullName>
        <ecNumber evidence="8">5.6.2.1</ecNumber>
    </recommendedName>
    <alternativeName>
        <fullName evidence="8">DNA topoisomerase III</fullName>
    </alternativeName>
</protein>
<feature type="site" description="Interaction with DNA" evidence="8">
    <location>
        <position position="311"/>
    </location>
</feature>
<evidence type="ECO:0000256" key="6">
    <source>
        <dbReference type="ARBA" id="ARBA00023125"/>
    </source>
</evidence>
<dbReference type="GO" id="GO:0006310">
    <property type="term" value="P:DNA recombination"/>
    <property type="evidence" value="ECO:0007669"/>
    <property type="project" value="TreeGrafter"/>
</dbReference>
<dbReference type="InterPro" id="IPR034144">
    <property type="entry name" value="TOPRIM_TopoIII"/>
</dbReference>
<dbReference type="InterPro" id="IPR000380">
    <property type="entry name" value="Topo_IA"/>
</dbReference>
<dbReference type="PANTHER" id="PTHR11390">
    <property type="entry name" value="PROKARYOTIC DNA TOPOISOMERASE"/>
    <property type="match status" value="1"/>
</dbReference>
<comment type="caution">
    <text evidence="8">Lacks conserved residue(s) required for the propagation of feature annotation.</text>
</comment>
<keyword evidence="7 8" id="KW-0413">Isomerase</keyword>
<dbReference type="NCBIfam" id="NF005829">
    <property type="entry name" value="PRK07726.1"/>
    <property type="match status" value="1"/>
</dbReference>
<feature type="binding site" evidence="8">
    <location>
        <position position="104"/>
    </location>
    <ligand>
        <name>Mg(2+)</name>
        <dbReference type="ChEBI" id="CHEBI:18420"/>
        <note>catalytic</note>
    </ligand>
</feature>
<comment type="cofactor">
    <cofactor evidence="8">
        <name>Mg(2+)</name>
        <dbReference type="ChEBI" id="CHEBI:18420"/>
    </cofactor>
</comment>
<dbReference type="EC" id="5.6.2.1" evidence="8"/>
<dbReference type="OrthoDB" id="9803554at2"/>
<organism evidence="11 12">
    <name type="scientific">Anaerocolumna jejuensis DSM 15929</name>
    <dbReference type="NCBI Taxonomy" id="1121322"/>
    <lineage>
        <taxon>Bacteria</taxon>
        <taxon>Bacillati</taxon>
        <taxon>Bacillota</taxon>
        <taxon>Clostridia</taxon>
        <taxon>Lachnospirales</taxon>
        <taxon>Lachnospiraceae</taxon>
        <taxon>Anaerocolumna</taxon>
    </lineage>
</organism>
<dbReference type="RefSeq" id="WP_073280566.1">
    <property type="nucleotide sequence ID" value="NZ_FRAC01000055.1"/>
</dbReference>
<dbReference type="InterPro" id="IPR013826">
    <property type="entry name" value="Topo_IA_cen_sub3"/>
</dbReference>
<dbReference type="PRINTS" id="PR00417">
    <property type="entry name" value="PRTPISMRASEI"/>
</dbReference>
<dbReference type="PROSITE" id="PS52039">
    <property type="entry name" value="TOPO_IA_2"/>
    <property type="match status" value="1"/>
</dbReference>
<evidence type="ECO:0000259" key="10">
    <source>
        <dbReference type="PROSITE" id="PS52039"/>
    </source>
</evidence>
<dbReference type="PROSITE" id="PS00396">
    <property type="entry name" value="TOPO_IA_1"/>
    <property type="match status" value="1"/>
</dbReference>
<dbReference type="HAMAP" id="MF_00953">
    <property type="entry name" value="Topoisom_3_prok"/>
    <property type="match status" value="1"/>
</dbReference>
<dbReference type="GO" id="GO:0003917">
    <property type="term" value="F:DNA topoisomerase type I (single strand cut, ATP-independent) activity"/>
    <property type="evidence" value="ECO:0007669"/>
    <property type="project" value="UniProtKB-UniRule"/>
</dbReference>
<dbReference type="Gene3D" id="1.10.290.10">
    <property type="entry name" value="Topoisomerase I, domain 4"/>
    <property type="match status" value="1"/>
</dbReference>
<keyword evidence="4 8" id="KW-0460">Magnesium</keyword>
<keyword evidence="3 8" id="KW-0479">Metal-binding</keyword>
<evidence type="ECO:0000313" key="11">
    <source>
        <dbReference type="EMBL" id="SHL78937.1"/>
    </source>
</evidence>
<dbReference type="Pfam" id="PF01751">
    <property type="entry name" value="Toprim"/>
    <property type="match status" value="1"/>
</dbReference>
<feature type="site" description="Interaction with DNA" evidence="8">
    <location>
        <position position="167"/>
    </location>
</feature>
<feature type="domain" description="Toprim" evidence="9">
    <location>
        <begin position="2"/>
        <end position="135"/>
    </location>
</feature>
<dbReference type="PANTHER" id="PTHR11390:SF21">
    <property type="entry name" value="DNA TOPOISOMERASE 3-ALPHA"/>
    <property type="match status" value="1"/>
</dbReference>
<dbReference type="SMART" id="SM00436">
    <property type="entry name" value="TOP1Bc"/>
    <property type="match status" value="1"/>
</dbReference>
<evidence type="ECO:0000256" key="3">
    <source>
        <dbReference type="ARBA" id="ARBA00022723"/>
    </source>
</evidence>
<name>A0A1M7DHT6_9FIRM</name>
<evidence type="ECO:0000313" key="12">
    <source>
        <dbReference type="Proteomes" id="UP000184386"/>
    </source>
</evidence>
<dbReference type="CDD" id="cd03362">
    <property type="entry name" value="TOPRIM_TopoIA_TopoIII"/>
    <property type="match status" value="1"/>
</dbReference>
<dbReference type="InterPro" id="IPR013825">
    <property type="entry name" value="Topo_IA_cen_sub2"/>
</dbReference>
<dbReference type="Proteomes" id="UP000184386">
    <property type="component" value="Unassembled WGS sequence"/>
</dbReference>
<sequence>MKSLVIAEKPSVGKDIARVLKCTKNLNGVIEGEKYIVTWGLGHLVTLADPENYNDRYKEWKIDDLPMLPGKFELVVMKQTGKQFQAVKTQIHRKDVSDIIIATDAGREGELVARWILEKAGSKKPIKRLWISSVTDKAIREGFSHLKDGREYDNLFRAAEARAESDWIVGMNATRALTCKYNASLSCGRVQTPTLAMIAKREEDIRKFKPTPYFGLIGQVNGMTLTWKDSRSGGTTIPDKGRIEELVKKLKGKEGLVTEFNTVTKKSYSPGLYDLTELQRDANVRYDFSAKETLNIMQRLYENHKVLTYPRTDSRYLTTDIVGTLKERLEAISIGPFKKSAALLARKPIVTNSSFVDNQKVSDHHAIIPTEQYVNLDNMSSDERKIYDMVVRRFLAVLYPPYEYEEATVKVRAEGEEFTAKGRITKSLGYKEVYESLSETVSYEDTESKSLPRLQKNDVLKPIVFAVTEGKTKPPALFNEATLLSAMENPVHFLEQKDREMVKTLGETGGLGTVATRADIIEKLFNTFLMEKRGKDIVITSKGKQLLELVPEDLKKPELTASLEMKLAKIAGGKLKKQELMDEMTAYTKEIVTEIKNGDGKFRHDNLTNKKCPVCGKNMLAVNGKNSRMLVCQDRECGHRETIARTSNARCPVCHKKMELTGQGEGQTFTCSCGHKEKLSAFQERRQKEGAGVSKKDVAKYMNQVKKEEKEPVNTAFADAFAKLKLEK</sequence>
<accession>A0A1M7DHT6</accession>
<reference evidence="11 12" key="1">
    <citation type="submission" date="2016-11" db="EMBL/GenBank/DDBJ databases">
        <authorList>
            <person name="Jaros S."/>
            <person name="Januszkiewicz K."/>
            <person name="Wedrychowicz H."/>
        </authorList>
    </citation>
    <scope>NUCLEOTIDE SEQUENCE [LARGE SCALE GENOMIC DNA]</scope>
    <source>
        <strain evidence="11 12">DSM 15929</strain>
    </source>
</reference>
<evidence type="ECO:0000256" key="7">
    <source>
        <dbReference type="ARBA" id="ARBA00023235"/>
    </source>
</evidence>
<proteinExistence type="inferred from homology"/>
<dbReference type="GO" id="GO:0043597">
    <property type="term" value="C:cytoplasmic replication fork"/>
    <property type="evidence" value="ECO:0007669"/>
    <property type="project" value="TreeGrafter"/>
</dbReference>
<keyword evidence="6 8" id="KW-0238">DNA-binding</keyword>
<dbReference type="NCBIfam" id="TIGR01056">
    <property type="entry name" value="topB"/>
    <property type="match status" value="1"/>
</dbReference>
<dbReference type="InterPro" id="IPR003602">
    <property type="entry name" value="Topo_IA_DNA-bd_dom"/>
</dbReference>
<feature type="site" description="Interaction with DNA" evidence="8">
    <location>
        <position position="60"/>
    </location>
</feature>
<dbReference type="InterPro" id="IPR013824">
    <property type="entry name" value="Topo_IA_cen_sub1"/>
</dbReference>
<dbReference type="InterPro" id="IPR003601">
    <property type="entry name" value="Topo_IA_2"/>
</dbReference>
<dbReference type="GO" id="GO:0006281">
    <property type="term" value="P:DNA repair"/>
    <property type="evidence" value="ECO:0007669"/>
    <property type="project" value="TreeGrafter"/>
</dbReference>
<evidence type="ECO:0000256" key="2">
    <source>
        <dbReference type="ARBA" id="ARBA00009446"/>
    </source>
</evidence>
<feature type="binding site" evidence="8">
    <location>
        <position position="8"/>
    </location>
    <ligand>
        <name>Mg(2+)</name>
        <dbReference type="ChEBI" id="CHEBI:18420"/>
        <note>catalytic</note>
    </ligand>
</feature>
<dbReference type="SMART" id="SM00493">
    <property type="entry name" value="TOPRIM"/>
    <property type="match status" value="1"/>
</dbReference>
<keyword evidence="12" id="KW-1185">Reference proteome</keyword>
<dbReference type="EMBL" id="FRAC01000055">
    <property type="protein sequence ID" value="SHL78937.1"/>
    <property type="molecule type" value="Genomic_DNA"/>
</dbReference>
<feature type="region of interest" description="Interaction with DNA" evidence="8">
    <location>
        <begin position="186"/>
        <end position="191"/>
    </location>
</feature>
<dbReference type="STRING" id="1121322.SAMN02745136_05698"/>
<evidence type="ECO:0000256" key="4">
    <source>
        <dbReference type="ARBA" id="ARBA00022842"/>
    </source>
</evidence>
<dbReference type="SUPFAM" id="SSF56712">
    <property type="entry name" value="Prokaryotic type I DNA topoisomerase"/>
    <property type="match status" value="1"/>
</dbReference>
<comment type="catalytic activity">
    <reaction evidence="1 8">
        <text>ATP-independent breakage of single-stranded DNA, followed by passage and rejoining.</text>
        <dbReference type="EC" id="5.6.2.1"/>
    </reaction>
</comment>
<dbReference type="Gene3D" id="2.70.20.10">
    <property type="entry name" value="Topoisomerase I, domain 3"/>
    <property type="match status" value="1"/>
</dbReference>
<evidence type="ECO:0000256" key="5">
    <source>
        <dbReference type="ARBA" id="ARBA00023029"/>
    </source>
</evidence>
<dbReference type="Gene3D" id="3.40.50.140">
    <property type="match status" value="1"/>
</dbReference>
<dbReference type="SMART" id="SM00437">
    <property type="entry name" value="TOP1Ac"/>
    <property type="match status" value="1"/>
</dbReference>
<dbReference type="InterPro" id="IPR013497">
    <property type="entry name" value="Topo_IA_cen"/>
</dbReference>
<evidence type="ECO:0000259" key="9">
    <source>
        <dbReference type="PROSITE" id="PS50880"/>
    </source>
</evidence>
<dbReference type="InterPro" id="IPR023405">
    <property type="entry name" value="Topo_IA_core_domain"/>
</dbReference>
<evidence type="ECO:0000256" key="8">
    <source>
        <dbReference type="HAMAP-Rule" id="MF_00953"/>
    </source>
</evidence>
<feature type="active site" description="O-(5'-phospho-DNA)-tyrosine intermediate" evidence="8">
    <location>
        <position position="309"/>
    </location>
</feature>
<dbReference type="CDD" id="cd00186">
    <property type="entry name" value="TOP1Ac"/>
    <property type="match status" value="1"/>
</dbReference>
<dbReference type="InterPro" id="IPR023406">
    <property type="entry name" value="Topo_IA_AS"/>
</dbReference>
<feature type="domain" description="Topo IA-type catalytic" evidence="10">
    <location>
        <begin position="152"/>
        <end position="592"/>
    </location>
</feature>
<dbReference type="AlphaFoldDB" id="A0A1M7DHT6"/>
<dbReference type="Gene3D" id="1.10.460.10">
    <property type="entry name" value="Topoisomerase I, domain 2"/>
    <property type="match status" value="1"/>
</dbReference>